<sequence>MFLPDIVIIVSAQQQMKNIPPKSSFSNLFIINSEKKIVFSTITCDEPFKILGDNIREIALELSKLLCIADEYIVVMDKQRLFVEKKYAQSQLEPGFRGALSIRDSQFIKDCI</sequence>
<dbReference type="EMBL" id="CAXDID020000199">
    <property type="protein sequence ID" value="CAL6053917.1"/>
    <property type="molecule type" value="Genomic_DNA"/>
</dbReference>
<proteinExistence type="predicted"/>
<reference evidence="1" key="1">
    <citation type="submission" date="2023-06" db="EMBL/GenBank/DDBJ databases">
        <authorList>
            <person name="Kurt Z."/>
        </authorList>
    </citation>
    <scope>NUCLEOTIDE SEQUENCE</scope>
</reference>
<protein>
    <submittedName>
        <fullName evidence="2">Hypothetical_protein</fullName>
    </submittedName>
</protein>
<comment type="caution">
    <text evidence="1">The sequence shown here is derived from an EMBL/GenBank/DDBJ whole genome shotgun (WGS) entry which is preliminary data.</text>
</comment>
<keyword evidence="3" id="KW-1185">Reference proteome</keyword>
<gene>
    <name evidence="1" type="ORF">HINF_LOCUS39007</name>
    <name evidence="2" type="ORF">HINF_LOCUS45773</name>
</gene>
<evidence type="ECO:0000313" key="3">
    <source>
        <dbReference type="Proteomes" id="UP001642409"/>
    </source>
</evidence>
<dbReference type="AlphaFoldDB" id="A0AA86QDZ2"/>
<dbReference type="Proteomes" id="UP001642409">
    <property type="component" value="Unassembled WGS sequence"/>
</dbReference>
<evidence type="ECO:0000313" key="2">
    <source>
        <dbReference type="EMBL" id="CAL6053917.1"/>
    </source>
</evidence>
<reference evidence="2 3" key="2">
    <citation type="submission" date="2024-07" db="EMBL/GenBank/DDBJ databases">
        <authorList>
            <person name="Akdeniz Z."/>
        </authorList>
    </citation>
    <scope>NUCLEOTIDE SEQUENCE [LARGE SCALE GENOMIC DNA]</scope>
</reference>
<evidence type="ECO:0000313" key="1">
    <source>
        <dbReference type="EMBL" id="CAI9951362.1"/>
    </source>
</evidence>
<dbReference type="EMBL" id="CATOUU010000823">
    <property type="protein sequence ID" value="CAI9951362.1"/>
    <property type="molecule type" value="Genomic_DNA"/>
</dbReference>
<organism evidence="1">
    <name type="scientific">Hexamita inflata</name>
    <dbReference type="NCBI Taxonomy" id="28002"/>
    <lineage>
        <taxon>Eukaryota</taxon>
        <taxon>Metamonada</taxon>
        <taxon>Diplomonadida</taxon>
        <taxon>Hexamitidae</taxon>
        <taxon>Hexamitinae</taxon>
        <taxon>Hexamita</taxon>
    </lineage>
</organism>
<name>A0AA86QDZ2_9EUKA</name>
<accession>A0AA86QDZ2</accession>